<comment type="similarity">
    <text evidence="1">Belongs to the globin family.</text>
</comment>
<dbReference type="Pfam" id="PF00042">
    <property type="entry name" value="Globin"/>
    <property type="match status" value="1"/>
</dbReference>
<gene>
    <name evidence="4" type="ORF">M513_01816</name>
    <name evidence="5" type="ORF">M514_01816</name>
</gene>
<dbReference type="EMBL" id="KL363189">
    <property type="protein sequence ID" value="KFD57305.1"/>
    <property type="molecule type" value="Genomic_DNA"/>
</dbReference>
<evidence type="ECO:0000313" key="4">
    <source>
        <dbReference type="EMBL" id="KFD57305.1"/>
    </source>
</evidence>
<protein>
    <recommendedName>
        <fullName evidence="3">Globin domain-containing protein</fullName>
    </recommendedName>
</protein>
<dbReference type="CDD" id="cd01040">
    <property type="entry name" value="Mb-like"/>
    <property type="match status" value="1"/>
</dbReference>
<dbReference type="AlphaFoldDB" id="A0A085NT93"/>
<dbReference type="GO" id="GO:0020037">
    <property type="term" value="F:heme binding"/>
    <property type="evidence" value="ECO:0007669"/>
    <property type="project" value="InterPro"/>
</dbReference>
<evidence type="ECO:0000313" key="5">
    <source>
        <dbReference type="EMBL" id="KFD72689.1"/>
    </source>
</evidence>
<keyword evidence="6" id="KW-1185">Reference proteome</keyword>
<dbReference type="GO" id="GO:0019825">
    <property type="term" value="F:oxygen binding"/>
    <property type="evidence" value="ECO:0007669"/>
    <property type="project" value="InterPro"/>
</dbReference>
<feature type="compositionally biased region" description="Basic and acidic residues" evidence="2">
    <location>
        <begin position="221"/>
        <end position="264"/>
    </location>
</feature>
<dbReference type="InterPro" id="IPR012292">
    <property type="entry name" value="Globin/Proto"/>
</dbReference>
<feature type="domain" description="Globin" evidence="3">
    <location>
        <begin position="71"/>
        <end position="170"/>
    </location>
</feature>
<keyword evidence="1" id="KW-0561">Oxygen transport</keyword>
<feature type="non-terminal residue" evidence="5">
    <location>
        <position position="264"/>
    </location>
</feature>
<dbReference type="InterPro" id="IPR009050">
    <property type="entry name" value="Globin-like_sf"/>
</dbReference>
<sequence>MGNFCSQGIGGIETYADEKEKNYVRRFADYWSKKEYLFDEETLVTLRASFPNDLDQQTKFGQQILLGIVRREPEFLKLYKKMGTNPDPAVLQNNSAFIAQAQRYVSTFKMAVFMAEKETYVENQLMAIGKRHREHLPQDLAMHFWHSFYSAVLEVIVEKVNENEALSANEKVLFAKSWENLIDYVVSVVAWAFYCLDPNPQSSRLDPVKKSSKVGQPTAGKVEKKPTAENESKKTSDRPSSHEHKKSEPKQHKEERMERAKRGR</sequence>
<dbReference type="InterPro" id="IPR000971">
    <property type="entry name" value="Globin"/>
</dbReference>
<dbReference type="Proteomes" id="UP000030758">
    <property type="component" value="Unassembled WGS sequence"/>
</dbReference>
<evidence type="ECO:0000259" key="3">
    <source>
        <dbReference type="Pfam" id="PF00042"/>
    </source>
</evidence>
<reference evidence="5 6" key="1">
    <citation type="journal article" date="2014" name="Nat. Genet.">
        <title>Genome and transcriptome of the porcine whipworm Trichuris suis.</title>
        <authorList>
            <person name="Jex A.R."/>
            <person name="Nejsum P."/>
            <person name="Schwarz E.M."/>
            <person name="Hu L."/>
            <person name="Young N.D."/>
            <person name="Hall R.S."/>
            <person name="Korhonen P.K."/>
            <person name="Liao S."/>
            <person name="Thamsborg S."/>
            <person name="Xia J."/>
            <person name="Xu P."/>
            <person name="Wang S."/>
            <person name="Scheerlinck J.P."/>
            <person name="Hofmann A."/>
            <person name="Sternberg P.W."/>
            <person name="Wang J."/>
            <person name="Gasser R.B."/>
        </authorList>
    </citation>
    <scope>NUCLEOTIDE SEQUENCE [LARGE SCALE GENOMIC DNA]</scope>
    <source>
        <strain evidence="5">DCEP-RM93F</strain>
        <strain evidence="4">DCEP-RM93M</strain>
    </source>
</reference>
<dbReference type="PANTHER" id="PTHR47768">
    <property type="entry name" value="GLOBIN RELATED-RELATED"/>
    <property type="match status" value="1"/>
</dbReference>
<dbReference type="InterPro" id="IPR044399">
    <property type="entry name" value="Mb-like_M"/>
</dbReference>
<dbReference type="OrthoDB" id="10285835at2759"/>
<dbReference type="Proteomes" id="UP000030764">
    <property type="component" value="Unassembled WGS sequence"/>
</dbReference>
<evidence type="ECO:0000256" key="1">
    <source>
        <dbReference type="RuleBase" id="RU000356"/>
    </source>
</evidence>
<evidence type="ECO:0000313" key="6">
    <source>
        <dbReference type="Proteomes" id="UP000030764"/>
    </source>
</evidence>
<feature type="region of interest" description="Disordered" evidence="2">
    <location>
        <begin position="204"/>
        <end position="264"/>
    </location>
</feature>
<keyword evidence="1" id="KW-0349">Heme</keyword>
<dbReference type="GO" id="GO:0005344">
    <property type="term" value="F:oxygen carrier activity"/>
    <property type="evidence" value="ECO:0007669"/>
    <property type="project" value="UniProtKB-KW"/>
</dbReference>
<name>A0A085NT93_9BILA</name>
<accession>A0A085NT93</accession>
<organism evidence="5">
    <name type="scientific">Trichuris suis</name>
    <name type="common">pig whipworm</name>
    <dbReference type="NCBI Taxonomy" id="68888"/>
    <lineage>
        <taxon>Eukaryota</taxon>
        <taxon>Metazoa</taxon>
        <taxon>Ecdysozoa</taxon>
        <taxon>Nematoda</taxon>
        <taxon>Enoplea</taxon>
        <taxon>Dorylaimia</taxon>
        <taxon>Trichinellida</taxon>
        <taxon>Trichuridae</taxon>
        <taxon>Trichuris</taxon>
    </lineage>
</organism>
<evidence type="ECO:0000256" key="2">
    <source>
        <dbReference type="SAM" id="MobiDB-lite"/>
    </source>
</evidence>
<dbReference type="Gene3D" id="1.10.490.10">
    <property type="entry name" value="Globins"/>
    <property type="match status" value="1"/>
</dbReference>
<dbReference type="SUPFAM" id="SSF46458">
    <property type="entry name" value="Globin-like"/>
    <property type="match status" value="1"/>
</dbReference>
<keyword evidence="1" id="KW-0408">Iron</keyword>
<dbReference type="InterPro" id="IPR053341">
    <property type="entry name" value="Oxidative_stress_globin-like"/>
</dbReference>
<keyword evidence="1" id="KW-0479">Metal-binding</keyword>
<proteinExistence type="inferred from homology"/>
<dbReference type="EMBL" id="KL367476">
    <property type="protein sequence ID" value="KFD72689.1"/>
    <property type="molecule type" value="Genomic_DNA"/>
</dbReference>
<keyword evidence="1" id="KW-0813">Transport</keyword>